<evidence type="ECO:0000313" key="1">
    <source>
        <dbReference type="EMBL" id="KAH7852193.1"/>
    </source>
</evidence>
<sequence length="880" mass="100311">MTVSRLAVCYKQRDMYFYPAWAYSIPAVILKIPFSFVDAFLWMTLTYYIIGYSPQPERFFRQITILFLLHQVSTSWFRLVASVFRNPPLAASCALFSIEVMFYFAGFVIPQSCLPTWLKWGFWVSPLAYTEIGASVNEYLAPRWQKVTYSNGTIGRVVLAEHGLNYSDFFYWISVGALIGFWLVLNIGFTFALSYSTSPGKSQTIISHKKLSEEPPHFASSYTLEKAKERVKHNKELINSTGVVLPFEPMTMTFKNVHYFIETPKQIRAQGFETEQLQLLKDITGTFRPGVFTALMGVSGAGKTTLMDVLSGRKTGGIIVGDIRIGGYPKFQDTYTRICGYCEQSDIHSPQLSIQESLTYSAWLRLPPEIDHTTKLEFVAEVLQMMELEGIKDALVGFPGVSGISNEQRKRLTIAVELVSNPSILFMDEPTTSLDARAAAIIMRVVKNIVNTRRTVVCTIHQPSIDIFEAFDEIMLMKRGGQIIYCGELGKHSNKLIEYFEGIPGVPKIRENCNPATWILEVTSPSAEAQLGLDFARLYEESNLYRETKELVRKLSIPAEGSTDLNFSTRFPQNAWEQFKGCLWKQHLSYWRSPKYTFVRLAFVTVASLFLAALLWRKGKEMPTIPRSLGYDLQNASDDFTGVVEPLIKRNGEQDLFSIAGSIYLFIQLFGIGNCSSAIPFIATGRSVMYRERFAGMYSSWAYAFAQVTIEIPYVLLQAVLFAIITYPSIGFYWSINKVFWYTYIMFCTMLYFTYLGMLLVALTPNFQVASILASFCYNMMDLFSGFLIPRPNIPKWWIWFYWICPTAWSLQGFLTSQYGDIDKEIILFGEQKAINAFLQSYYGYHHHLLGVVALVLFAFPLVYATGFAYAIAKLNFQRR</sequence>
<accession>A0ACB7YG66</accession>
<evidence type="ECO:0000313" key="2">
    <source>
        <dbReference type="Proteomes" id="UP000828048"/>
    </source>
</evidence>
<name>A0ACB7YG66_9ERIC</name>
<keyword evidence="2" id="KW-1185">Reference proteome</keyword>
<organism evidence="1 2">
    <name type="scientific">Vaccinium darrowii</name>
    <dbReference type="NCBI Taxonomy" id="229202"/>
    <lineage>
        <taxon>Eukaryota</taxon>
        <taxon>Viridiplantae</taxon>
        <taxon>Streptophyta</taxon>
        <taxon>Embryophyta</taxon>
        <taxon>Tracheophyta</taxon>
        <taxon>Spermatophyta</taxon>
        <taxon>Magnoliopsida</taxon>
        <taxon>eudicotyledons</taxon>
        <taxon>Gunneridae</taxon>
        <taxon>Pentapetalae</taxon>
        <taxon>asterids</taxon>
        <taxon>Ericales</taxon>
        <taxon>Ericaceae</taxon>
        <taxon>Vaccinioideae</taxon>
        <taxon>Vaccinieae</taxon>
        <taxon>Vaccinium</taxon>
    </lineage>
</organism>
<gene>
    <name evidence="1" type="ORF">Vadar_021647</name>
</gene>
<dbReference type="EMBL" id="CM037158">
    <property type="protein sequence ID" value="KAH7852193.1"/>
    <property type="molecule type" value="Genomic_DNA"/>
</dbReference>
<dbReference type="Proteomes" id="UP000828048">
    <property type="component" value="Chromosome 8"/>
</dbReference>
<comment type="caution">
    <text evidence="1">The sequence shown here is derived from an EMBL/GenBank/DDBJ whole genome shotgun (WGS) entry which is preliminary data.</text>
</comment>
<proteinExistence type="predicted"/>
<reference evidence="1 2" key="1">
    <citation type="journal article" date="2021" name="Hortic Res">
        <title>High-quality reference genome and annotation aids understanding of berry development for evergreen blueberry (Vaccinium darrowii).</title>
        <authorList>
            <person name="Yu J."/>
            <person name="Hulse-Kemp A.M."/>
            <person name="Babiker E."/>
            <person name="Staton M."/>
        </authorList>
    </citation>
    <scope>NUCLEOTIDE SEQUENCE [LARGE SCALE GENOMIC DNA]</scope>
    <source>
        <strain evidence="2">cv. NJ 8807/NJ 8810</strain>
        <tissue evidence="1">Young leaf</tissue>
    </source>
</reference>
<protein>
    <submittedName>
        <fullName evidence="1">Uncharacterized protein</fullName>
    </submittedName>
</protein>